<reference evidence="3 4" key="1">
    <citation type="submission" date="2019-06" db="EMBL/GenBank/DDBJ databases">
        <title>Micromonospora ordensis sp. nov., isolated from deep marine sediment.</title>
        <authorList>
            <person name="Veyisoglu A."/>
            <person name="Carro L."/>
            <person name="Klenk H.-P."/>
            <person name="Sahin N."/>
        </authorList>
    </citation>
    <scope>NUCLEOTIDE SEQUENCE [LARGE SCALE GENOMIC DNA]</scope>
    <source>
        <strain evidence="3 4">S2509</strain>
    </source>
</reference>
<organism evidence="3 4">
    <name type="scientific">Micromonospora orduensis</name>
    <dbReference type="NCBI Taxonomy" id="1420891"/>
    <lineage>
        <taxon>Bacteria</taxon>
        <taxon>Bacillati</taxon>
        <taxon>Actinomycetota</taxon>
        <taxon>Actinomycetes</taxon>
        <taxon>Micromonosporales</taxon>
        <taxon>Micromonosporaceae</taxon>
        <taxon>Micromonospora</taxon>
    </lineage>
</organism>
<dbReference type="EMBL" id="VDFY01000153">
    <property type="protein sequence ID" value="TNH28773.1"/>
    <property type="molecule type" value="Genomic_DNA"/>
</dbReference>
<protein>
    <recommendedName>
        <fullName evidence="2">Recombinase domain-containing protein</fullName>
    </recommendedName>
</protein>
<gene>
    <name evidence="3" type="ORF">FHG89_14090</name>
</gene>
<evidence type="ECO:0000313" key="4">
    <source>
        <dbReference type="Proteomes" id="UP000306145"/>
    </source>
</evidence>
<dbReference type="OrthoDB" id="128993at2"/>
<comment type="caution">
    <text evidence="3">The sequence shown here is derived from an EMBL/GenBank/DDBJ whole genome shotgun (WGS) entry which is preliminary data.</text>
</comment>
<dbReference type="GO" id="GO:0003677">
    <property type="term" value="F:DNA binding"/>
    <property type="evidence" value="ECO:0007669"/>
    <property type="project" value="InterPro"/>
</dbReference>
<feature type="domain" description="Recombinase" evidence="2">
    <location>
        <begin position="39"/>
        <end position="81"/>
    </location>
</feature>
<feature type="region of interest" description="Disordered" evidence="1">
    <location>
        <begin position="1"/>
        <end position="38"/>
    </location>
</feature>
<dbReference type="GO" id="GO:0000150">
    <property type="term" value="F:DNA strand exchange activity"/>
    <property type="evidence" value="ECO:0007669"/>
    <property type="project" value="InterPro"/>
</dbReference>
<feature type="compositionally biased region" description="Basic and acidic residues" evidence="1">
    <location>
        <begin position="1"/>
        <end position="11"/>
    </location>
</feature>
<dbReference type="AlphaFoldDB" id="A0A5C4QSQ1"/>
<evidence type="ECO:0000256" key="1">
    <source>
        <dbReference type="SAM" id="MobiDB-lite"/>
    </source>
</evidence>
<proteinExistence type="predicted"/>
<name>A0A5C4QSQ1_9ACTN</name>
<dbReference type="Pfam" id="PF07508">
    <property type="entry name" value="Recombinase"/>
    <property type="match status" value="1"/>
</dbReference>
<dbReference type="InterPro" id="IPR011109">
    <property type="entry name" value="DNA_bind_recombinase_dom"/>
</dbReference>
<accession>A0A5C4QSQ1</accession>
<evidence type="ECO:0000259" key="2">
    <source>
        <dbReference type="Pfam" id="PF07508"/>
    </source>
</evidence>
<dbReference type="RefSeq" id="WP_139584830.1">
    <property type="nucleotide sequence ID" value="NZ_VDFY01000153.1"/>
</dbReference>
<dbReference type="Proteomes" id="UP000306145">
    <property type="component" value="Unassembled WGS sequence"/>
</dbReference>
<keyword evidence="4" id="KW-1185">Reference proteome</keyword>
<sequence length="90" mass="9321">MSSESEMRRPEVSAGMAAARDRGVRLGRPPAPLPPSAARAVQLRGEGLSLAAIATALNAEQVPTPSGKGQWAKSSVKYVLDRHDAAQGSA</sequence>
<evidence type="ECO:0000313" key="3">
    <source>
        <dbReference type="EMBL" id="TNH28773.1"/>
    </source>
</evidence>